<feature type="compositionally biased region" description="Acidic residues" evidence="4">
    <location>
        <begin position="125"/>
        <end position="140"/>
    </location>
</feature>
<dbReference type="Pfam" id="PF03514">
    <property type="entry name" value="GRAS"/>
    <property type="match status" value="1"/>
</dbReference>
<dbReference type="InterPro" id="IPR005202">
    <property type="entry name" value="TF_GRAS"/>
</dbReference>
<evidence type="ECO:0000256" key="2">
    <source>
        <dbReference type="ARBA" id="ARBA00023163"/>
    </source>
</evidence>
<dbReference type="PANTHER" id="PTHR31636">
    <property type="entry name" value="OSJNBA0084A10.13 PROTEIN-RELATED"/>
    <property type="match status" value="1"/>
</dbReference>
<name>A0A1D1XEW9_9ARAE</name>
<organism evidence="5">
    <name type="scientific">Anthurium amnicola</name>
    <dbReference type="NCBI Taxonomy" id="1678845"/>
    <lineage>
        <taxon>Eukaryota</taxon>
        <taxon>Viridiplantae</taxon>
        <taxon>Streptophyta</taxon>
        <taxon>Embryophyta</taxon>
        <taxon>Tracheophyta</taxon>
        <taxon>Spermatophyta</taxon>
        <taxon>Magnoliopsida</taxon>
        <taxon>Liliopsida</taxon>
        <taxon>Araceae</taxon>
        <taxon>Pothoideae</taxon>
        <taxon>Potheae</taxon>
        <taxon>Anthurium</taxon>
    </lineage>
</organism>
<evidence type="ECO:0000256" key="1">
    <source>
        <dbReference type="ARBA" id="ARBA00023015"/>
    </source>
</evidence>
<keyword evidence="1" id="KW-0805">Transcription regulation</keyword>
<evidence type="ECO:0000256" key="4">
    <source>
        <dbReference type="SAM" id="MobiDB-lite"/>
    </source>
</evidence>
<dbReference type="PROSITE" id="PS50985">
    <property type="entry name" value="GRAS"/>
    <property type="match status" value="1"/>
</dbReference>
<feature type="region of interest" description="Leucine repeat II (LRII)" evidence="3">
    <location>
        <begin position="326"/>
        <end position="358"/>
    </location>
</feature>
<feature type="compositionally biased region" description="Pro residues" evidence="4">
    <location>
        <begin position="551"/>
        <end position="564"/>
    </location>
</feature>
<dbReference type="AlphaFoldDB" id="A0A1D1XEW9"/>
<dbReference type="EMBL" id="GDJX01026999">
    <property type="protein sequence ID" value="JAT40937.1"/>
    <property type="molecule type" value="Transcribed_RNA"/>
</dbReference>
<proteinExistence type="inferred from homology"/>
<protein>
    <submittedName>
        <fullName evidence="5">Nodulation-signaling pathway 2 protein</fullName>
    </submittedName>
</protein>
<accession>A0A1D1XEW9</accession>
<feature type="region of interest" description="Disordered" evidence="4">
    <location>
        <begin position="1"/>
        <end position="39"/>
    </location>
</feature>
<evidence type="ECO:0000313" key="5">
    <source>
        <dbReference type="EMBL" id="JAT40937.1"/>
    </source>
</evidence>
<feature type="short sequence motif" description="VHIID" evidence="3">
    <location>
        <begin position="273"/>
        <end position="277"/>
    </location>
</feature>
<feature type="region of interest" description="SAW" evidence="3">
    <location>
        <begin position="469"/>
        <end position="547"/>
    </location>
</feature>
<gene>
    <name evidence="5" type="primary">NSP2</name>
    <name evidence="5" type="ORF">g.42415</name>
</gene>
<feature type="compositionally biased region" description="Low complexity" evidence="4">
    <location>
        <begin position="14"/>
        <end position="35"/>
    </location>
</feature>
<comment type="similarity">
    <text evidence="3">Belongs to the GRAS family.</text>
</comment>
<reference evidence="5" key="1">
    <citation type="submission" date="2015-07" db="EMBL/GenBank/DDBJ databases">
        <title>Transcriptome Assembly of Anthurium amnicola.</title>
        <authorList>
            <person name="Suzuki J."/>
        </authorList>
    </citation>
    <scope>NUCLEOTIDE SEQUENCE</scope>
</reference>
<comment type="caution">
    <text evidence="3">Lacks conserved residue(s) required for the propagation of feature annotation.</text>
</comment>
<feature type="region of interest" description="Disordered" evidence="4">
    <location>
        <begin position="549"/>
        <end position="570"/>
    </location>
</feature>
<sequence length="570" mass="61363">MEMMALEDGGGEGDISFSGSSSSTTTTRTTSPPSGELRSRAWDGFSPLVDWGAFDDDHFHGLIESMMVSDGGGDGNYQDHRRCYAWDPPQDLIPPLNATPSNSSVSSGNSSGVAMAMGEGREEPDSSDEEEEVDEEEGAGEQDMKGLRLVHLLMAAAEALTGENRSLELARVILVRLKELASFTASSNMVRLAAYFTNALQELVDGSSGAKHSHREEQHQHQQKQLQMVLQQHHPSDVMAAFQLLQDMSPYVKFGHFTANQAILEAVTGERRVHIIDYDIMEGVQWASLMQAFVSRNDSPPPTHLRITAISRGSSHGRRPVGMIQDTGRRLMAFAASIGQPFSFGQCRLDADENFRPAGIKLVKGEALVVNCMLHLPHSAATQRPPGSVASILSGAAALGPRLITLVEEEVAGRSGAEGGGGFVGRFMDSLHHYSAVYDSLEAGFPSDGRARALVERVFLGPRIAATVDRVYQLASGGGDVPRVVGSWSDWMAEAGFGIVGISFFNHCQAKLLLGLFNDGYRVEEAAANKLVLAWKSRRLISASVWSAPAAAPPTNSPYQPQPSLPATCA</sequence>
<evidence type="ECO:0000256" key="3">
    <source>
        <dbReference type="PROSITE-ProRule" id="PRU01191"/>
    </source>
</evidence>
<feature type="region of interest" description="Disordered" evidence="4">
    <location>
        <begin position="92"/>
        <end position="144"/>
    </location>
</feature>
<keyword evidence="2" id="KW-0804">Transcription</keyword>
<feature type="compositionally biased region" description="Low complexity" evidence="4">
    <location>
        <begin position="101"/>
        <end position="113"/>
    </location>
</feature>